<gene>
    <name evidence="1" type="ORF">AB0K40_12725</name>
</gene>
<evidence type="ECO:0000313" key="2">
    <source>
        <dbReference type="Proteomes" id="UP001552427"/>
    </source>
</evidence>
<reference evidence="1 2" key="1">
    <citation type="submission" date="2024-06" db="EMBL/GenBank/DDBJ databases">
        <title>The Natural Products Discovery Center: Release of the First 8490 Sequenced Strains for Exploring Actinobacteria Biosynthetic Diversity.</title>
        <authorList>
            <person name="Kalkreuter E."/>
            <person name="Kautsar S.A."/>
            <person name="Yang D."/>
            <person name="Bader C.D."/>
            <person name="Teijaro C.N."/>
            <person name="Fluegel L."/>
            <person name="Davis C.M."/>
            <person name="Simpson J.R."/>
            <person name="Lauterbach L."/>
            <person name="Steele A.D."/>
            <person name="Gui C."/>
            <person name="Meng S."/>
            <person name="Li G."/>
            <person name="Viehrig K."/>
            <person name="Ye F."/>
            <person name="Su P."/>
            <person name="Kiefer A.F."/>
            <person name="Nichols A."/>
            <person name="Cepeda A.J."/>
            <person name="Yan W."/>
            <person name="Fan B."/>
            <person name="Jiang Y."/>
            <person name="Adhikari A."/>
            <person name="Zheng C.-J."/>
            <person name="Schuster L."/>
            <person name="Cowan T.M."/>
            <person name="Smanski M.J."/>
            <person name="Chevrette M.G."/>
            <person name="De Carvalho L.P.S."/>
            <person name="Shen B."/>
        </authorList>
    </citation>
    <scope>NUCLEOTIDE SEQUENCE [LARGE SCALE GENOMIC DNA]</scope>
    <source>
        <strain evidence="1 2">NPDC049574</strain>
    </source>
</reference>
<evidence type="ECO:0008006" key="3">
    <source>
        <dbReference type="Google" id="ProtNLM"/>
    </source>
</evidence>
<dbReference type="Proteomes" id="UP001552427">
    <property type="component" value="Unassembled WGS sequence"/>
</dbReference>
<sequence length="88" mass="9706">MSEVKKRITITVDPHLAGYAEQLVQAGKAESVSAAFNEAMAIKRQRDQHALAKLRERAAHADPARVERMRRHIEAQSRAAGFEVAAGE</sequence>
<dbReference type="RefSeq" id="WP_329594113.1">
    <property type="nucleotide sequence ID" value="NZ_CP191881.1"/>
</dbReference>
<dbReference type="EMBL" id="JBFARM010000003">
    <property type="protein sequence ID" value="MEV4286358.1"/>
    <property type="molecule type" value="Genomic_DNA"/>
</dbReference>
<comment type="caution">
    <text evidence="1">The sequence shown here is derived from an EMBL/GenBank/DDBJ whole genome shotgun (WGS) entry which is preliminary data.</text>
</comment>
<accession>A0ABV3H1D6</accession>
<protein>
    <recommendedName>
        <fullName evidence="3">Antitoxin</fullName>
    </recommendedName>
</protein>
<name>A0ABV3H1D6_9ACTN</name>
<proteinExistence type="predicted"/>
<organism evidence="1 2">
    <name type="scientific">Nonomuraea bangladeshensis</name>
    <dbReference type="NCBI Taxonomy" id="404385"/>
    <lineage>
        <taxon>Bacteria</taxon>
        <taxon>Bacillati</taxon>
        <taxon>Actinomycetota</taxon>
        <taxon>Actinomycetes</taxon>
        <taxon>Streptosporangiales</taxon>
        <taxon>Streptosporangiaceae</taxon>
        <taxon>Nonomuraea</taxon>
    </lineage>
</organism>
<keyword evidence="2" id="KW-1185">Reference proteome</keyword>
<evidence type="ECO:0000313" key="1">
    <source>
        <dbReference type="EMBL" id="MEV4286358.1"/>
    </source>
</evidence>